<dbReference type="PANTHER" id="PTHR47723">
    <property type="entry name" value="OS05G0353850 PROTEIN"/>
    <property type="match status" value="1"/>
</dbReference>
<organism evidence="2 3">
    <name type="scientific">Hibiscus syriacus</name>
    <name type="common">Rose of Sharon</name>
    <dbReference type="NCBI Taxonomy" id="106335"/>
    <lineage>
        <taxon>Eukaryota</taxon>
        <taxon>Viridiplantae</taxon>
        <taxon>Streptophyta</taxon>
        <taxon>Embryophyta</taxon>
        <taxon>Tracheophyta</taxon>
        <taxon>Spermatophyta</taxon>
        <taxon>Magnoliopsida</taxon>
        <taxon>eudicotyledons</taxon>
        <taxon>Gunneridae</taxon>
        <taxon>Pentapetalae</taxon>
        <taxon>rosids</taxon>
        <taxon>malvids</taxon>
        <taxon>Malvales</taxon>
        <taxon>Malvaceae</taxon>
        <taxon>Malvoideae</taxon>
        <taxon>Hibiscus</taxon>
    </lineage>
</organism>
<reference evidence="2" key="1">
    <citation type="submission" date="2019-09" db="EMBL/GenBank/DDBJ databases">
        <title>Draft genome information of white flower Hibiscus syriacus.</title>
        <authorList>
            <person name="Kim Y.-M."/>
        </authorList>
    </citation>
    <scope>NUCLEOTIDE SEQUENCE [LARGE SCALE GENOMIC DNA]</scope>
    <source>
        <strain evidence="2">YM2019G1</strain>
    </source>
</reference>
<gene>
    <name evidence="2" type="ORF">F3Y22_tig00004620pilonHSYRG00019</name>
</gene>
<dbReference type="InterPro" id="IPR053151">
    <property type="entry name" value="RNase_H-like"/>
</dbReference>
<dbReference type="AlphaFoldDB" id="A0A6A3CHP2"/>
<protein>
    <recommendedName>
        <fullName evidence="1">RNase H type-1 domain-containing protein</fullName>
    </recommendedName>
</protein>
<evidence type="ECO:0000259" key="1">
    <source>
        <dbReference type="Pfam" id="PF13456"/>
    </source>
</evidence>
<dbReference type="PANTHER" id="PTHR47723:SF19">
    <property type="entry name" value="POLYNUCLEOTIDYL TRANSFERASE, RIBONUCLEASE H-LIKE SUPERFAMILY PROTEIN"/>
    <property type="match status" value="1"/>
</dbReference>
<evidence type="ECO:0000313" key="3">
    <source>
        <dbReference type="Proteomes" id="UP000436088"/>
    </source>
</evidence>
<dbReference type="GO" id="GO:0003676">
    <property type="term" value="F:nucleic acid binding"/>
    <property type="evidence" value="ECO:0007669"/>
    <property type="project" value="InterPro"/>
</dbReference>
<proteinExistence type="predicted"/>
<dbReference type="GO" id="GO:0004523">
    <property type="term" value="F:RNA-DNA hybrid ribonuclease activity"/>
    <property type="evidence" value="ECO:0007669"/>
    <property type="project" value="InterPro"/>
</dbReference>
<dbReference type="InterPro" id="IPR036397">
    <property type="entry name" value="RNaseH_sf"/>
</dbReference>
<dbReference type="SUPFAM" id="SSF53098">
    <property type="entry name" value="Ribonuclease H-like"/>
    <property type="match status" value="1"/>
</dbReference>
<comment type="caution">
    <text evidence="2">The sequence shown here is derived from an EMBL/GenBank/DDBJ whole genome shotgun (WGS) entry which is preliminary data.</text>
</comment>
<evidence type="ECO:0000313" key="2">
    <source>
        <dbReference type="EMBL" id="KAE8728296.1"/>
    </source>
</evidence>
<dbReference type="Gene3D" id="3.30.420.10">
    <property type="entry name" value="Ribonuclease H-like superfamily/Ribonuclease H"/>
    <property type="match status" value="1"/>
</dbReference>
<name>A0A6A3CHP2_HIBSY</name>
<keyword evidence="3" id="KW-1185">Reference proteome</keyword>
<dbReference type="CDD" id="cd06222">
    <property type="entry name" value="RNase_H_like"/>
    <property type="match status" value="1"/>
</dbReference>
<sequence length="113" mass="12288">MDATFHIALTRARQFTSSPTLRAGIARAAVQSVQWEKPSLGWVCINTNGTVSNDTGHSSAGGVIRDNVGNWILDFTQFTSCSPLEAKLWGMFIGLNLAWSRGFGRVIVQSDCL</sequence>
<dbReference type="InterPro" id="IPR002156">
    <property type="entry name" value="RNaseH_domain"/>
</dbReference>
<dbReference type="Proteomes" id="UP000436088">
    <property type="component" value="Unassembled WGS sequence"/>
</dbReference>
<accession>A0A6A3CHP2</accession>
<feature type="domain" description="RNase H type-1" evidence="1">
    <location>
        <begin position="46"/>
        <end position="112"/>
    </location>
</feature>
<dbReference type="Pfam" id="PF13456">
    <property type="entry name" value="RVT_3"/>
    <property type="match status" value="1"/>
</dbReference>
<dbReference type="InterPro" id="IPR044730">
    <property type="entry name" value="RNase_H-like_dom_plant"/>
</dbReference>
<dbReference type="InterPro" id="IPR012337">
    <property type="entry name" value="RNaseH-like_sf"/>
</dbReference>
<dbReference type="EMBL" id="VEPZ02000269">
    <property type="protein sequence ID" value="KAE8728296.1"/>
    <property type="molecule type" value="Genomic_DNA"/>
</dbReference>